<dbReference type="GO" id="GO:0005315">
    <property type="term" value="F:phosphate transmembrane transporter activity"/>
    <property type="evidence" value="ECO:0007669"/>
    <property type="project" value="InterPro"/>
</dbReference>
<feature type="transmembrane region" description="Helical" evidence="6">
    <location>
        <begin position="12"/>
        <end position="36"/>
    </location>
</feature>
<gene>
    <name evidence="7" type="ORF">ICT70_03680</name>
</gene>
<feature type="transmembrane region" description="Helical" evidence="6">
    <location>
        <begin position="227"/>
        <end position="249"/>
    </location>
</feature>
<feature type="transmembrane region" description="Helical" evidence="6">
    <location>
        <begin position="295"/>
        <end position="316"/>
    </location>
</feature>
<feature type="transmembrane region" description="Helical" evidence="6">
    <location>
        <begin position="395"/>
        <end position="417"/>
    </location>
</feature>
<dbReference type="PANTHER" id="PTHR28384:SF1">
    <property type="entry name" value="PROGRESSIVE ANKYLOSIS PROTEIN HOMOLOG"/>
    <property type="match status" value="1"/>
</dbReference>
<evidence type="ECO:0000256" key="3">
    <source>
        <dbReference type="ARBA" id="ARBA00022692"/>
    </source>
</evidence>
<feature type="transmembrane region" description="Helical" evidence="6">
    <location>
        <begin position="336"/>
        <end position="357"/>
    </location>
</feature>
<name>A0A8J6UNM4_9BACT</name>
<protein>
    <submittedName>
        <fullName evidence="7">Uncharacterized protein</fullName>
    </submittedName>
</protein>
<feature type="transmembrane region" description="Helical" evidence="6">
    <location>
        <begin position="157"/>
        <end position="180"/>
    </location>
</feature>
<comment type="caution">
    <text evidence="7">The sequence shown here is derived from an EMBL/GenBank/DDBJ whole genome shotgun (WGS) entry which is preliminary data.</text>
</comment>
<evidence type="ECO:0000256" key="4">
    <source>
        <dbReference type="ARBA" id="ARBA00022989"/>
    </source>
</evidence>
<feature type="transmembrane region" description="Helical" evidence="6">
    <location>
        <begin position="126"/>
        <end position="145"/>
    </location>
</feature>
<dbReference type="GO" id="GO:0005886">
    <property type="term" value="C:plasma membrane"/>
    <property type="evidence" value="ECO:0007669"/>
    <property type="project" value="TreeGrafter"/>
</dbReference>
<sequence>MTDPRLSYREIAWFFFPLLLNVQLMSISHTIINGALARMENYVTALAGISVAMIVHLFISSPSYQNHTVTIAMVRGRNSLKGVLTFIILVALYVTLMLGLIAFTPFGDLVLITLLGTPVDVAVEAQKALMIMTLLPFFTGMRGFSQGMLIRARRTGLVSLATGIRVGGLFLFLLVGRYWFDGAQLGAFALVSCVVTETLVISWIAWRVHPPLLRHGGEKSTADILRYAFPLAYSSCLQQTIPLLISAIIGRLHDGALALAAFGVIRGFLFLLAGPMRNLQQTYMTLVKSTKDYRTLVYFSGSLSAVMGVIILLTAGPFHQLVLGRFLGIENDLRNYLRLAFAACALFPFMYAASNLLRGWFSGAEQTHQLGRSTLIKSCFLLLLWWPLVTWQPPISGIALAIALLLAAEMLEAGYLYRQRKNQPAALRALAPY</sequence>
<dbReference type="AlphaFoldDB" id="A0A8J6UNM4"/>
<keyword evidence="8" id="KW-1185">Reference proteome</keyword>
<evidence type="ECO:0000256" key="5">
    <source>
        <dbReference type="ARBA" id="ARBA00023136"/>
    </source>
</evidence>
<dbReference type="Proteomes" id="UP000632828">
    <property type="component" value="Unassembled WGS sequence"/>
</dbReference>
<feature type="transmembrane region" description="Helical" evidence="6">
    <location>
        <begin position="42"/>
        <end position="61"/>
    </location>
</feature>
<keyword evidence="3 6" id="KW-0812">Transmembrane</keyword>
<feature type="transmembrane region" description="Helical" evidence="6">
    <location>
        <begin position="369"/>
        <end position="389"/>
    </location>
</feature>
<evidence type="ECO:0000256" key="6">
    <source>
        <dbReference type="SAM" id="Phobius"/>
    </source>
</evidence>
<accession>A0A8J6UNM4</accession>
<keyword evidence="4 6" id="KW-1133">Transmembrane helix</keyword>
<dbReference type="InterPro" id="IPR009887">
    <property type="entry name" value="ANKH"/>
</dbReference>
<dbReference type="EMBL" id="JACWUN010000003">
    <property type="protein sequence ID" value="MBD1399764.1"/>
    <property type="molecule type" value="Genomic_DNA"/>
</dbReference>
<organism evidence="7 8">
    <name type="scientific">Pelovirga terrestris</name>
    <dbReference type="NCBI Taxonomy" id="2771352"/>
    <lineage>
        <taxon>Bacteria</taxon>
        <taxon>Pseudomonadati</taxon>
        <taxon>Thermodesulfobacteriota</taxon>
        <taxon>Desulfuromonadia</taxon>
        <taxon>Geobacterales</taxon>
        <taxon>Geobacteraceae</taxon>
        <taxon>Pelovirga</taxon>
    </lineage>
</organism>
<dbReference type="GO" id="GO:0035435">
    <property type="term" value="P:phosphate ion transmembrane transport"/>
    <property type="evidence" value="ECO:0007669"/>
    <property type="project" value="InterPro"/>
</dbReference>
<evidence type="ECO:0000313" key="7">
    <source>
        <dbReference type="EMBL" id="MBD1399764.1"/>
    </source>
</evidence>
<dbReference type="RefSeq" id="WP_191154034.1">
    <property type="nucleotide sequence ID" value="NZ_JACWUN010000003.1"/>
</dbReference>
<keyword evidence="5 6" id="KW-0472">Membrane</keyword>
<dbReference type="PANTHER" id="PTHR28384">
    <property type="entry name" value="PROGRESSIVE ANKYLOSIS PROTEIN HOMOLOG"/>
    <property type="match status" value="1"/>
</dbReference>
<reference evidence="7" key="1">
    <citation type="submission" date="2020-09" db="EMBL/GenBank/DDBJ databases">
        <title>Pelobacter alkaliphilus sp. nov., a novel anaerobic arsenate-reducing bacterium from terrestrial mud volcano.</title>
        <authorList>
            <person name="Khomyakova M.A."/>
            <person name="Merkel A.Y."/>
            <person name="Slobodkin A.I."/>
        </authorList>
    </citation>
    <scope>NUCLEOTIDE SEQUENCE</scope>
    <source>
        <strain evidence="7">M08fum</strain>
    </source>
</reference>
<evidence type="ECO:0000256" key="2">
    <source>
        <dbReference type="ARBA" id="ARBA00022448"/>
    </source>
</evidence>
<feature type="transmembrane region" description="Helical" evidence="6">
    <location>
        <begin position="82"/>
        <end position="106"/>
    </location>
</feature>
<comment type="subcellular location">
    <subcellularLocation>
        <location evidence="1">Membrane</location>
        <topology evidence="1">Multi-pass membrane protein</topology>
    </subcellularLocation>
</comment>
<proteinExistence type="predicted"/>
<dbReference type="GO" id="GO:0030504">
    <property type="term" value="F:inorganic diphosphate transmembrane transporter activity"/>
    <property type="evidence" value="ECO:0007669"/>
    <property type="project" value="TreeGrafter"/>
</dbReference>
<feature type="transmembrane region" description="Helical" evidence="6">
    <location>
        <begin position="186"/>
        <end position="206"/>
    </location>
</feature>
<keyword evidence="2" id="KW-0813">Transport</keyword>
<evidence type="ECO:0000313" key="8">
    <source>
        <dbReference type="Proteomes" id="UP000632828"/>
    </source>
</evidence>
<evidence type="ECO:0000256" key="1">
    <source>
        <dbReference type="ARBA" id="ARBA00004141"/>
    </source>
</evidence>
<feature type="transmembrane region" description="Helical" evidence="6">
    <location>
        <begin position="255"/>
        <end position="274"/>
    </location>
</feature>